<dbReference type="GO" id="GO:0008270">
    <property type="term" value="F:zinc ion binding"/>
    <property type="evidence" value="ECO:0007669"/>
    <property type="project" value="UniProtKB-UniRule"/>
</dbReference>
<gene>
    <name evidence="14" type="ORF">DIABBA_LOCUS9997</name>
</gene>
<keyword evidence="6" id="KW-0805">Transcription regulation</keyword>
<dbReference type="FunFam" id="3.30.160.60:FF:000065">
    <property type="entry name" value="B-cell CLL/lymphoma 6, member B"/>
    <property type="match status" value="1"/>
</dbReference>
<dbReference type="SMART" id="SM00355">
    <property type="entry name" value="ZnF_C2H2"/>
    <property type="match status" value="6"/>
</dbReference>
<evidence type="ECO:0000256" key="3">
    <source>
        <dbReference type="ARBA" id="ARBA00022737"/>
    </source>
</evidence>
<keyword evidence="8" id="KW-0804">Transcription</keyword>
<dbReference type="InterPro" id="IPR036236">
    <property type="entry name" value="Znf_C2H2_sf"/>
</dbReference>
<accession>A0A9N9T4V2</accession>
<feature type="binding site" evidence="11">
    <location>
        <position position="58"/>
    </location>
    <ligand>
        <name>Zn(2+)</name>
        <dbReference type="ChEBI" id="CHEBI:29105"/>
    </ligand>
</feature>
<dbReference type="GO" id="GO:0006357">
    <property type="term" value="P:regulation of transcription by RNA polymerase II"/>
    <property type="evidence" value="ECO:0007669"/>
    <property type="project" value="TreeGrafter"/>
</dbReference>
<sequence>MNNFREQDICINYPQICRACFESRDLILFEKHHYIWRSFENLTNFQFLHIESNPSYICLGCIQKLKDIHAYIDLCRANEIALKEYIFKKLPVKMSLSPQNTQEVKCEGGSTNANQLHELISQQKDQSPSHSNVVKNECVTEDLNSYIDEESSPVSDEIGHPFLSMKSNECYEPAWMSEAQNHSFDEEEPLMDLLKIGNMSSKDKEASRPWHCEFCSKSFHLKHHLIGHLKTHSGEKPYQCLVCLRPFADRSSMNRHIKTHTGIKPFLCRICGHSFSEKYYLVIHNRSHSGEKPYSCEICSKTFTRKDTLNMHLKTHTKERPYSCDICKKTYSFKHHLVIHRRNHSGERPFQCVTCTKAFTDRSSFNRHIKLYCRVNSNDLNCKSEQLNEQGLVDKIEPTDYVHVNIESSTS</sequence>
<feature type="domain" description="C2H2-type" evidence="12">
    <location>
        <begin position="322"/>
        <end position="349"/>
    </location>
</feature>
<evidence type="ECO:0000259" key="13">
    <source>
        <dbReference type="PROSITE" id="PS51915"/>
    </source>
</evidence>
<protein>
    <submittedName>
        <fullName evidence="14">Uncharacterized protein</fullName>
    </submittedName>
</protein>
<dbReference type="InterPro" id="IPR050589">
    <property type="entry name" value="Ikaros_C2H2-ZF"/>
</dbReference>
<evidence type="ECO:0000256" key="6">
    <source>
        <dbReference type="ARBA" id="ARBA00023015"/>
    </source>
</evidence>
<feature type="domain" description="C2H2-type" evidence="12">
    <location>
        <begin position="238"/>
        <end position="265"/>
    </location>
</feature>
<dbReference type="FunFam" id="3.30.160.60:FF:000325">
    <property type="entry name" value="ZFP90 zinc finger protein"/>
    <property type="match status" value="1"/>
</dbReference>
<feature type="binding site" evidence="11">
    <location>
        <position position="61"/>
    </location>
    <ligand>
        <name>Zn(2+)</name>
        <dbReference type="ChEBI" id="CHEBI:29105"/>
    </ligand>
</feature>
<evidence type="ECO:0000256" key="5">
    <source>
        <dbReference type="ARBA" id="ARBA00022833"/>
    </source>
</evidence>
<organism evidence="14 15">
    <name type="scientific">Diabrotica balteata</name>
    <name type="common">Banded cucumber beetle</name>
    <dbReference type="NCBI Taxonomy" id="107213"/>
    <lineage>
        <taxon>Eukaryota</taxon>
        <taxon>Metazoa</taxon>
        <taxon>Ecdysozoa</taxon>
        <taxon>Arthropoda</taxon>
        <taxon>Hexapoda</taxon>
        <taxon>Insecta</taxon>
        <taxon>Pterygota</taxon>
        <taxon>Neoptera</taxon>
        <taxon>Endopterygota</taxon>
        <taxon>Coleoptera</taxon>
        <taxon>Polyphaga</taxon>
        <taxon>Cucujiformia</taxon>
        <taxon>Chrysomeloidea</taxon>
        <taxon>Chrysomelidae</taxon>
        <taxon>Galerucinae</taxon>
        <taxon>Diabroticina</taxon>
        <taxon>Diabroticites</taxon>
        <taxon>Diabrotica</taxon>
    </lineage>
</organism>
<dbReference type="SUPFAM" id="SSF57716">
    <property type="entry name" value="Glucocorticoid receptor-like (DNA-binding domain)"/>
    <property type="match status" value="1"/>
</dbReference>
<dbReference type="Pfam" id="PF00096">
    <property type="entry name" value="zf-C2H2"/>
    <property type="match status" value="4"/>
</dbReference>
<keyword evidence="5 11" id="KW-0862">Zinc</keyword>
<dbReference type="AlphaFoldDB" id="A0A9N9T4V2"/>
<dbReference type="PROSITE" id="PS50157">
    <property type="entry name" value="ZINC_FINGER_C2H2_2"/>
    <property type="match status" value="6"/>
</dbReference>
<keyword evidence="7" id="KW-0238">DNA-binding</keyword>
<feature type="binding site" evidence="11">
    <location>
        <position position="17"/>
    </location>
    <ligand>
        <name>Zn(2+)</name>
        <dbReference type="ChEBI" id="CHEBI:29105"/>
    </ligand>
</feature>
<evidence type="ECO:0000313" key="15">
    <source>
        <dbReference type="Proteomes" id="UP001153709"/>
    </source>
</evidence>
<dbReference type="GO" id="GO:0003700">
    <property type="term" value="F:DNA-binding transcription factor activity"/>
    <property type="evidence" value="ECO:0007669"/>
    <property type="project" value="TreeGrafter"/>
</dbReference>
<keyword evidence="4 10" id="KW-0863">Zinc-finger</keyword>
<evidence type="ECO:0000256" key="4">
    <source>
        <dbReference type="ARBA" id="ARBA00022771"/>
    </source>
</evidence>
<dbReference type="InterPro" id="IPR013087">
    <property type="entry name" value="Znf_C2H2_type"/>
</dbReference>
<feature type="domain" description="C2H2-type" evidence="12">
    <location>
        <begin position="294"/>
        <end position="321"/>
    </location>
</feature>
<evidence type="ECO:0000256" key="7">
    <source>
        <dbReference type="ARBA" id="ARBA00023125"/>
    </source>
</evidence>
<dbReference type="Proteomes" id="UP001153709">
    <property type="component" value="Chromosome 6"/>
</dbReference>
<keyword evidence="9" id="KW-0539">Nucleus</keyword>
<feature type="domain" description="C2H2-type" evidence="12">
    <location>
        <begin position="210"/>
        <end position="237"/>
    </location>
</feature>
<evidence type="ECO:0000256" key="11">
    <source>
        <dbReference type="PROSITE-ProRule" id="PRU01263"/>
    </source>
</evidence>
<dbReference type="FunFam" id="3.30.160.60:FF:000322">
    <property type="entry name" value="GDNF-inducible zinc finger protein 1"/>
    <property type="match status" value="1"/>
</dbReference>
<name>A0A9N9T4V2_DIABA</name>
<dbReference type="PANTHER" id="PTHR24404">
    <property type="entry name" value="ZINC FINGER PROTEIN"/>
    <property type="match status" value="1"/>
</dbReference>
<evidence type="ECO:0000256" key="2">
    <source>
        <dbReference type="ARBA" id="ARBA00022723"/>
    </source>
</evidence>
<dbReference type="Gene3D" id="3.30.160.60">
    <property type="entry name" value="Classic Zinc Finger"/>
    <property type="match status" value="6"/>
</dbReference>
<evidence type="ECO:0000256" key="10">
    <source>
        <dbReference type="PROSITE-ProRule" id="PRU00042"/>
    </source>
</evidence>
<proteinExistence type="predicted"/>
<keyword evidence="3" id="KW-0677">Repeat</keyword>
<dbReference type="PROSITE" id="PS00028">
    <property type="entry name" value="ZINC_FINGER_C2H2_1"/>
    <property type="match status" value="5"/>
</dbReference>
<evidence type="ECO:0000256" key="8">
    <source>
        <dbReference type="ARBA" id="ARBA00023163"/>
    </source>
</evidence>
<dbReference type="GO" id="GO:0005634">
    <property type="term" value="C:nucleus"/>
    <property type="evidence" value="ECO:0007669"/>
    <property type="project" value="UniProtKB-SubCell"/>
</dbReference>
<evidence type="ECO:0000259" key="12">
    <source>
        <dbReference type="PROSITE" id="PS50157"/>
    </source>
</evidence>
<dbReference type="GO" id="GO:0000978">
    <property type="term" value="F:RNA polymerase II cis-regulatory region sequence-specific DNA binding"/>
    <property type="evidence" value="ECO:0007669"/>
    <property type="project" value="TreeGrafter"/>
</dbReference>
<reference evidence="14" key="1">
    <citation type="submission" date="2022-01" db="EMBL/GenBank/DDBJ databases">
        <authorList>
            <person name="King R."/>
        </authorList>
    </citation>
    <scope>NUCLEOTIDE SEQUENCE</scope>
</reference>
<dbReference type="EMBL" id="OU898281">
    <property type="protein sequence ID" value="CAG9836967.1"/>
    <property type="molecule type" value="Genomic_DNA"/>
</dbReference>
<keyword evidence="15" id="KW-1185">Reference proteome</keyword>
<dbReference type="SUPFAM" id="SSF57667">
    <property type="entry name" value="beta-beta-alpha zinc fingers"/>
    <property type="match status" value="3"/>
</dbReference>
<evidence type="ECO:0000256" key="9">
    <source>
        <dbReference type="ARBA" id="ARBA00023242"/>
    </source>
</evidence>
<feature type="binding site" evidence="11">
    <location>
        <position position="20"/>
    </location>
    <ligand>
        <name>Zn(2+)</name>
        <dbReference type="ChEBI" id="CHEBI:29105"/>
    </ligand>
</feature>
<comment type="subcellular location">
    <subcellularLocation>
        <location evidence="1">Nucleus</location>
    </subcellularLocation>
</comment>
<dbReference type="OrthoDB" id="8113227at2759"/>
<evidence type="ECO:0000313" key="14">
    <source>
        <dbReference type="EMBL" id="CAG9836967.1"/>
    </source>
</evidence>
<dbReference type="PANTHER" id="PTHR24404:SF114">
    <property type="entry name" value="KLUMPFUSS, ISOFORM B-RELATED"/>
    <property type="match status" value="1"/>
</dbReference>
<evidence type="ECO:0000256" key="1">
    <source>
        <dbReference type="ARBA" id="ARBA00004123"/>
    </source>
</evidence>
<feature type="domain" description="C2H2-type" evidence="12">
    <location>
        <begin position="350"/>
        <end position="377"/>
    </location>
</feature>
<dbReference type="SMART" id="SM00868">
    <property type="entry name" value="zf-AD"/>
    <property type="match status" value="1"/>
</dbReference>
<dbReference type="FunFam" id="3.30.160.60:FF:002343">
    <property type="entry name" value="Zinc finger protein 33A"/>
    <property type="match status" value="2"/>
</dbReference>
<keyword evidence="2 11" id="KW-0479">Metal-binding</keyword>
<feature type="domain" description="C2H2-type" evidence="12">
    <location>
        <begin position="266"/>
        <end position="293"/>
    </location>
</feature>
<dbReference type="InterPro" id="IPR012934">
    <property type="entry name" value="Znf_AD"/>
</dbReference>
<dbReference type="PROSITE" id="PS51915">
    <property type="entry name" value="ZAD"/>
    <property type="match status" value="1"/>
</dbReference>
<feature type="domain" description="ZAD" evidence="13">
    <location>
        <begin position="15"/>
        <end position="85"/>
    </location>
</feature>